<sequence length="173" mass="19276">MSTTAPQTSFIRRLEDWFARIIGGFIGILLGLMVIIVFSNVIARYFLNSSLAWSEELSRFMLIWLAFLGSILAYIKNEHLGLDLLIFLPKRTAMIIRIVANLLALVALGVLLWGGWAITAHTMETGWTSPALSIPYGIVYLVVPFSAVMLLLQGVLKLTELVRAFAIEIKGEH</sequence>
<dbReference type="Pfam" id="PF04290">
    <property type="entry name" value="DctQ"/>
    <property type="match status" value="1"/>
</dbReference>
<feature type="transmembrane region" description="Helical" evidence="9">
    <location>
        <begin position="95"/>
        <end position="118"/>
    </location>
</feature>
<feature type="transmembrane region" description="Helical" evidence="9">
    <location>
        <begin position="21"/>
        <end position="45"/>
    </location>
</feature>
<evidence type="ECO:0000256" key="6">
    <source>
        <dbReference type="ARBA" id="ARBA00022989"/>
    </source>
</evidence>
<evidence type="ECO:0000256" key="2">
    <source>
        <dbReference type="ARBA" id="ARBA00022448"/>
    </source>
</evidence>
<feature type="domain" description="Tripartite ATP-independent periplasmic transporters DctQ component" evidence="10">
    <location>
        <begin position="33"/>
        <end position="163"/>
    </location>
</feature>
<dbReference type="AlphaFoldDB" id="A0A1M5VKB0"/>
<evidence type="ECO:0000256" key="7">
    <source>
        <dbReference type="ARBA" id="ARBA00023136"/>
    </source>
</evidence>
<dbReference type="EMBL" id="FQXS01000008">
    <property type="protein sequence ID" value="SHH75647.1"/>
    <property type="molecule type" value="Genomic_DNA"/>
</dbReference>
<evidence type="ECO:0000313" key="11">
    <source>
        <dbReference type="EMBL" id="SHH75647.1"/>
    </source>
</evidence>
<dbReference type="InterPro" id="IPR055348">
    <property type="entry name" value="DctQ"/>
</dbReference>
<keyword evidence="2" id="KW-0813">Transport</keyword>
<keyword evidence="4" id="KW-0997">Cell inner membrane</keyword>
<evidence type="ECO:0000259" key="10">
    <source>
        <dbReference type="Pfam" id="PF04290"/>
    </source>
</evidence>
<accession>A0A1M5VKB0</accession>
<evidence type="ECO:0000256" key="9">
    <source>
        <dbReference type="SAM" id="Phobius"/>
    </source>
</evidence>
<comment type="similarity">
    <text evidence="8">Belongs to the TRAP transporter small permease family.</text>
</comment>
<reference evidence="11 12" key="1">
    <citation type="submission" date="2016-11" db="EMBL/GenBank/DDBJ databases">
        <authorList>
            <person name="Jaros S."/>
            <person name="Januszkiewicz K."/>
            <person name="Wedrychowicz H."/>
        </authorList>
    </citation>
    <scope>NUCLEOTIDE SEQUENCE [LARGE SCALE GENOMIC DNA]</scope>
    <source>
        <strain evidence="11 12">DSM 9705</strain>
    </source>
</reference>
<gene>
    <name evidence="11" type="ORF">SAMN02745124_01759</name>
</gene>
<evidence type="ECO:0000313" key="12">
    <source>
        <dbReference type="Proteomes" id="UP000184139"/>
    </source>
</evidence>
<keyword evidence="7 9" id="KW-0472">Membrane</keyword>
<name>A0A1M5VKB0_9BACT</name>
<keyword evidence="5 9" id="KW-0812">Transmembrane</keyword>
<dbReference type="STRING" id="1121409.SAMN02745124_01759"/>
<keyword evidence="12" id="KW-1185">Reference proteome</keyword>
<proteinExistence type="inferred from homology"/>
<organism evidence="11 12">
    <name type="scientific">Desulfofustis glycolicus DSM 9705</name>
    <dbReference type="NCBI Taxonomy" id="1121409"/>
    <lineage>
        <taxon>Bacteria</taxon>
        <taxon>Pseudomonadati</taxon>
        <taxon>Thermodesulfobacteriota</taxon>
        <taxon>Desulfobulbia</taxon>
        <taxon>Desulfobulbales</taxon>
        <taxon>Desulfocapsaceae</taxon>
        <taxon>Desulfofustis</taxon>
    </lineage>
</organism>
<feature type="transmembrane region" description="Helical" evidence="9">
    <location>
        <begin position="138"/>
        <end position="156"/>
    </location>
</feature>
<evidence type="ECO:0000256" key="8">
    <source>
        <dbReference type="ARBA" id="ARBA00038436"/>
    </source>
</evidence>
<comment type="subcellular location">
    <subcellularLocation>
        <location evidence="1">Cell inner membrane</location>
        <topology evidence="1">Multi-pass membrane protein</topology>
    </subcellularLocation>
</comment>
<dbReference type="OrthoDB" id="5454104at2"/>
<dbReference type="GO" id="GO:0005886">
    <property type="term" value="C:plasma membrane"/>
    <property type="evidence" value="ECO:0007669"/>
    <property type="project" value="UniProtKB-SubCell"/>
</dbReference>
<dbReference type="RefSeq" id="WP_073375236.1">
    <property type="nucleotide sequence ID" value="NZ_FQXS01000008.1"/>
</dbReference>
<keyword evidence="3" id="KW-1003">Cell membrane</keyword>
<dbReference type="PANTHER" id="PTHR35011">
    <property type="entry name" value="2,3-DIKETO-L-GULONATE TRAP TRANSPORTER SMALL PERMEASE PROTEIN YIAM"/>
    <property type="match status" value="1"/>
</dbReference>
<evidence type="ECO:0000256" key="3">
    <source>
        <dbReference type="ARBA" id="ARBA00022475"/>
    </source>
</evidence>
<dbReference type="InterPro" id="IPR007387">
    <property type="entry name" value="TRAP_DctQ"/>
</dbReference>
<evidence type="ECO:0000256" key="1">
    <source>
        <dbReference type="ARBA" id="ARBA00004429"/>
    </source>
</evidence>
<protein>
    <submittedName>
        <fullName evidence="11">TRAP-type C4-dicarboxylate transport system, small permease component</fullName>
    </submittedName>
</protein>
<keyword evidence="6 9" id="KW-1133">Transmembrane helix</keyword>
<feature type="transmembrane region" description="Helical" evidence="9">
    <location>
        <begin position="57"/>
        <end position="75"/>
    </location>
</feature>
<dbReference type="Proteomes" id="UP000184139">
    <property type="component" value="Unassembled WGS sequence"/>
</dbReference>
<evidence type="ECO:0000256" key="4">
    <source>
        <dbReference type="ARBA" id="ARBA00022519"/>
    </source>
</evidence>
<evidence type="ECO:0000256" key="5">
    <source>
        <dbReference type="ARBA" id="ARBA00022692"/>
    </source>
</evidence>